<keyword evidence="1" id="KW-0175">Coiled coil</keyword>
<sequence>MHVLGQKHIVEFKGDIQTRLQRIDSKLERLIEQATKLIELVLADKELGQFFEATQQTINNWKNKHPELFESKKG</sequence>
<organism evidence="2 3">
    <name type="scientific">Microbulbifer variabilis</name>
    <dbReference type="NCBI Taxonomy" id="266805"/>
    <lineage>
        <taxon>Bacteria</taxon>
        <taxon>Pseudomonadati</taxon>
        <taxon>Pseudomonadota</taxon>
        <taxon>Gammaproteobacteria</taxon>
        <taxon>Cellvibrionales</taxon>
        <taxon>Microbulbiferaceae</taxon>
        <taxon>Microbulbifer</taxon>
    </lineage>
</organism>
<gene>
    <name evidence="2" type="ORF">MJO52_07400</name>
</gene>
<proteinExistence type="predicted"/>
<accession>A0ABY4VF62</accession>
<feature type="coiled-coil region" evidence="1">
    <location>
        <begin position="13"/>
        <end position="40"/>
    </location>
</feature>
<reference evidence="2" key="1">
    <citation type="submission" date="2022-02" db="EMBL/GenBank/DDBJ databases">
        <title>Coral-associated bacteria.</title>
        <authorList>
            <person name="Tang K."/>
            <person name="Wang X."/>
        </authorList>
    </citation>
    <scope>NUCLEOTIDE SEQUENCE</scope>
    <source>
        <strain evidence="2">SCSIO 43006</strain>
    </source>
</reference>
<evidence type="ECO:0000313" key="3">
    <source>
        <dbReference type="Proteomes" id="UP001055658"/>
    </source>
</evidence>
<name>A0ABY4VF62_9GAMM</name>
<dbReference type="RefSeq" id="WP_252085306.1">
    <property type="nucleotide sequence ID" value="NZ_CP092418.1"/>
</dbReference>
<evidence type="ECO:0000256" key="1">
    <source>
        <dbReference type="SAM" id="Coils"/>
    </source>
</evidence>
<keyword evidence="3" id="KW-1185">Reference proteome</keyword>
<evidence type="ECO:0000313" key="2">
    <source>
        <dbReference type="EMBL" id="USD22953.1"/>
    </source>
</evidence>
<dbReference type="Proteomes" id="UP001055658">
    <property type="component" value="Chromosome"/>
</dbReference>
<protein>
    <recommendedName>
        <fullName evidence="4">Transposase</fullName>
    </recommendedName>
</protein>
<evidence type="ECO:0008006" key="4">
    <source>
        <dbReference type="Google" id="ProtNLM"/>
    </source>
</evidence>
<dbReference type="EMBL" id="CP092418">
    <property type="protein sequence ID" value="USD22953.1"/>
    <property type="molecule type" value="Genomic_DNA"/>
</dbReference>